<dbReference type="OrthoDB" id="3486565at2759"/>
<name>A0A6A6QGF8_9PEZI</name>
<proteinExistence type="predicted"/>
<evidence type="ECO:0000313" key="2">
    <source>
        <dbReference type="EMBL" id="KAF2491209.1"/>
    </source>
</evidence>
<evidence type="ECO:0000313" key="3">
    <source>
        <dbReference type="Proteomes" id="UP000799750"/>
    </source>
</evidence>
<gene>
    <name evidence="2" type="ORF">BU16DRAFT_440381</name>
</gene>
<accession>A0A6A6QGF8</accession>
<dbReference type="Proteomes" id="UP000799750">
    <property type="component" value="Unassembled WGS sequence"/>
</dbReference>
<keyword evidence="3" id="KW-1185">Reference proteome</keyword>
<protein>
    <submittedName>
        <fullName evidence="2">HET-domain-containing protein</fullName>
    </submittedName>
</protein>
<dbReference type="AlphaFoldDB" id="A0A6A6QGF8"/>
<dbReference type="PANTHER" id="PTHR33112:SF16">
    <property type="entry name" value="HETEROKARYON INCOMPATIBILITY DOMAIN-CONTAINING PROTEIN"/>
    <property type="match status" value="1"/>
</dbReference>
<evidence type="ECO:0000259" key="1">
    <source>
        <dbReference type="Pfam" id="PF06985"/>
    </source>
</evidence>
<organism evidence="2 3">
    <name type="scientific">Lophium mytilinum</name>
    <dbReference type="NCBI Taxonomy" id="390894"/>
    <lineage>
        <taxon>Eukaryota</taxon>
        <taxon>Fungi</taxon>
        <taxon>Dikarya</taxon>
        <taxon>Ascomycota</taxon>
        <taxon>Pezizomycotina</taxon>
        <taxon>Dothideomycetes</taxon>
        <taxon>Pleosporomycetidae</taxon>
        <taxon>Mytilinidiales</taxon>
        <taxon>Mytilinidiaceae</taxon>
        <taxon>Lophium</taxon>
    </lineage>
</organism>
<dbReference type="PANTHER" id="PTHR33112">
    <property type="entry name" value="DOMAIN PROTEIN, PUTATIVE-RELATED"/>
    <property type="match status" value="1"/>
</dbReference>
<dbReference type="InterPro" id="IPR010730">
    <property type="entry name" value="HET"/>
</dbReference>
<feature type="non-terminal residue" evidence="2">
    <location>
        <position position="1"/>
    </location>
</feature>
<dbReference type="Pfam" id="PF06985">
    <property type="entry name" value="HET"/>
    <property type="match status" value="1"/>
</dbReference>
<feature type="domain" description="Heterokaryon incompatibility" evidence="1">
    <location>
        <begin position="57"/>
        <end position="202"/>
    </location>
</feature>
<sequence>LDDARKWINQCLSQHKKCMIDEASFLPTRVLDLGAPQSMIDAPIRLIEPESGTKEQYVCLSHCWGRDEQTLTTTTNTLLDRKTSIPLRSLPPLFADVVQTTRRLGYQYLWIDSLCILQDSEEDWEREAHRMATVYSKAIFTLAAVSAASSQERLSHQDEDDERHGSYNKVYVREVIPHVSGPTYNHQAKDWPLLTRGWGYQERLLSGRMLKFSKRELLWECSEHKICQCTGTQPPSLYKLWYNDAKINAVTGNDATTVGVQWRQMVIEYTALDLTQNSDRIPAFSGIARQMSRFFTGQYLDGLWEGPTLIQDLLWMR</sequence>
<feature type="non-terminal residue" evidence="2">
    <location>
        <position position="317"/>
    </location>
</feature>
<dbReference type="EMBL" id="MU004196">
    <property type="protein sequence ID" value="KAF2491209.1"/>
    <property type="molecule type" value="Genomic_DNA"/>
</dbReference>
<reference evidence="2" key="1">
    <citation type="journal article" date="2020" name="Stud. Mycol.">
        <title>101 Dothideomycetes genomes: a test case for predicting lifestyles and emergence of pathogens.</title>
        <authorList>
            <person name="Haridas S."/>
            <person name="Albert R."/>
            <person name="Binder M."/>
            <person name="Bloem J."/>
            <person name="Labutti K."/>
            <person name="Salamov A."/>
            <person name="Andreopoulos B."/>
            <person name="Baker S."/>
            <person name="Barry K."/>
            <person name="Bills G."/>
            <person name="Bluhm B."/>
            <person name="Cannon C."/>
            <person name="Castanera R."/>
            <person name="Culley D."/>
            <person name="Daum C."/>
            <person name="Ezra D."/>
            <person name="Gonzalez J."/>
            <person name="Henrissat B."/>
            <person name="Kuo A."/>
            <person name="Liang C."/>
            <person name="Lipzen A."/>
            <person name="Lutzoni F."/>
            <person name="Magnuson J."/>
            <person name="Mondo S."/>
            <person name="Nolan M."/>
            <person name="Ohm R."/>
            <person name="Pangilinan J."/>
            <person name="Park H.-J."/>
            <person name="Ramirez L."/>
            <person name="Alfaro M."/>
            <person name="Sun H."/>
            <person name="Tritt A."/>
            <person name="Yoshinaga Y."/>
            <person name="Zwiers L.-H."/>
            <person name="Turgeon B."/>
            <person name="Goodwin S."/>
            <person name="Spatafora J."/>
            <person name="Crous P."/>
            <person name="Grigoriev I."/>
        </authorList>
    </citation>
    <scope>NUCLEOTIDE SEQUENCE</scope>
    <source>
        <strain evidence="2">CBS 269.34</strain>
    </source>
</reference>